<comment type="caution">
    <text evidence="1">The sequence shown here is derived from an EMBL/GenBank/DDBJ whole genome shotgun (WGS) entry which is preliminary data.</text>
</comment>
<proteinExistence type="predicted"/>
<name>A0A0J6VJE9_9HYPH</name>
<evidence type="ECO:0000313" key="1">
    <source>
        <dbReference type="EMBL" id="KMO39251.1"/>
    </source>
</evidence>
<dbReference type="RefSeq" id="WP_048462663.1">
    <property type="nucleotide sequence ID" value="NZ_LABX01000033.1"/>
</dbReference>
<evidence type="ECO:0000313" key="2">
    <source>
        <dbReference type="Proteomes" id="UP000035929"/>
    </source>
</evidence>
<dbReference type="EMBL" id="LABX01000033">
    <property type="protein sequence ID" value="KMO39251.1"/>
    <property type="molecule type" value="Genomic_DNA"/>
</dbReference>
<accession>A0A0J6VJE9</accession>
<dbReference type="PIRSF" id="PIRSF035865">
    <property type="entry name" value="UCP035865"/>
    <property type="match status" value="1"/>
</dbReference>
<dbReference type="PATRIC" id="fig|270351.6.peg.4938"/>
<dbReference type="AlphaFoldDB" id="A0A0J6VJE9"/>
<dbReference type="OrthoDB" id="9798569at2"/>
<dbReference type="InterPro" id="IPR019285">
    <property type="entry name" value="DUF2336"/>
</dbReference>
<evidence type="ECO:0008006" key="3">
    <source>
        <dbReference type="Google" id="ProtNLM"/>
    </source>
</evidence>
<gene>
    <name evidence="1" type="ORF">VP06_04610</name>
</gene>
<dbReference type="Pfam" id="PF10098">
    <property type="entry name" value="DUF2336"/>
    <property type="match status" value="1"/>
</dbReference>
<protein>
    <recommendedName>
        <fullName evidence="3">DUF2336 domain-containing protein</fullName>
    </recommendedName>
</protein>
<sequence>MIRQFLLWTQHESAGRRAEAASSLARAYLYAKLDPAARWEAKTAITALLDDPSPLVRRALAEAFANAADAPRTLVVALAQDQQEIAGLVLARSPVLSDADLVDCAAVGDEAGRIAIAARPTLSAMLCGALAEIAGAAALRALAANPGAEITRGSLLRMVERHGDDASLREALLARADLPIDVRQAVTARLASTLSAFVSGCGWLSRERSERVTREARERATLGLAEGSDRTDLRRLVAHLRAAGQLTAGLILRAMLSGRMAFTEAALSELSGLTAERVAGLLHDPRGSGMAALYRRAGLPPALEPAFAAAMSAWREEESGLSESSAAGLSRRMIERAVTACERLPFADTHAIVALLNRFDAEAARDEARVLTRALVSDAATGTVIETVPETTPAGLRNSYRPDRPRLAA</sequence>
<reference evidence="1 2" key="1">
    <citation type="submission" date="2015-03" db="EMBL/GenBank/DDBJ databases">
        <title>Genome sequencing of Methylobacterium aquaticum DSM16371 type strain.</title>
        <authorList>
            <person name="Chaudhry V."/>
            <person name="Patil P.B."/>
        </authorList>
    </citation>
    <scope>NUCLEOTIDE SEQUENCE [LARGE SCALE GENOMIC DNA]</scope>
    <source>
        <strain evidence="1 2">DSM 16371</strain>
    </source>
</reference>
<organism evidence="1 2">
    <name type="scientific">Methylobacterium aquaticum</name>
    <dbReference type="NCBI Taxonomy" id="270351"/>
    <lineage>
        <taxon>Bacteria</taxon>
        <taxon>Pseudomonadati</taxon>
        <taxon>Pseudomonadota</taxon>
        <taxon>Alphaproteobacteria</taxon>
        <taxon>Hyphomicrobiales</taxon>
        <taxon>Methylobacteriaceae</taxon>
        <taxon>Methylobacterium</taxon>
    </lineage>
</organism>
<dbReference type="InterPro" id="IPR014598">
    <property type="entry name" value="UCP035865"/>
</dbReference>
<dbReference type="Proteomes" id="UP000035929">
    <property type="component" value="Unassembled WGS sequence"/>
</dbReference>